<protein>
    <submittedName>
        <fullName evidence="3">Uncharacterized protein</fullName>
    </submittedName>
</protein>
<keyword evidence="2" id="KW-0472">Membrane</keyword>
<reference evidence="3" key="1">
    <citation type="journal article" date="2021" name="Sci. Rep.">
        <title>Diploid genomic architecture of Nitzschia inconspicua, an elite biomass production diatom.</title>
        <authorList>
            <person name="Oliver A."/>
            <person name="Podell S."/>
            <person name="Pinowska A."/>
            <person name="Traller J.C."/>
            <person name="Smith S.R."/>
            <person name="McClure R."/>
            <person name="Beliaev A."/>
            <person name="Bohutskyi P."/>
            <person name="Hill E.A."/>
            <person name="Rabines A."/>
            <person name="Zheng H."/>
            <person name="Allen L.Z."/>
            <person name="Kuo A."/>
            <person name="Grigoriev I.V."/>
            <person name="Allen A.E."/>
            <person name="Hazlebeck D."/>
            <person name="Allen E.E."/>
        </authorList>
    </citation>
    <scope>NUCLEOTIDE SEQUENCE</scope>
    <source>
        <strain evidence="3">Hildebrandi</strain>
    </source>
</reference>
<feature type="compositionally biased region" description="Polar residues" evidence="1">
    <location>
        <begin position="324"/>
        <end position="340"/>
    </location>
</feature>
<evidence type="ECO:0000256" key="2">
    <source>
        <dbReference type="SAM" id="Phobius"/>
    </source>
</evidence>
<name>A0A9K3L7J3_9STRA</name>
<proteinExistence type="predicted"/>
<dbReference type="EMBL" id="JAGRRH010000015">
    <property type="protein sequence ID" value="KAG7357319.1"/>
    <property type="molecule type" value="Genomic_DNA"/>
</dbReference>
<evidence type="ECO:0000256" key="1">
    <source>
        <dbReference type="SAM" id="MobiDB-lite"/>
    </source>
</evidence>
<keyword evidence="2" id="KW-1133">Transmembrane helix</keyword>
<keyword evidence="2" id="KW-0812">Transmembrane</keyword>
<feature type="region of interest" description="Disordered" evidence="1">
    <location>
        <begin position="324"/>
        <end position="343"/>
    </location>
</feature>
<sequence length="358" mass="40845">MTLLPEGSDRVVTGSMIRFCLSTVPFLAVLVYFIYTAYHRPHFYSQQVEGDDEPLMSLMDILIVFLLFHVLWTLFAVYLVFYIPKRRRFLGRYLDEGETTLGDVIFDESSRMKVLCCRLSYQDHGYAVYPHPNNPHGHVVRKRVRIYQPYTRERVAIVRLPNRPLSGQPKMEIEMDLSLMKKERDTTIKFMTFVSIAWILFALAGAVYTLIQMTRSQDQGFVVGNENAVLGRRLLVVVVGLNVPFCLLCNFIRFLVWRNWMINRGAILENEGDARKLQPTCLYTASSADGSEDAIPYSIMGEDHSYTGTLYSHSATIVANRNKATSGSTGEMNRNMSKKPSTVHLMPMGSLEHESSLV</sequence>
<evidence type="ECO:0000313" key="3">
    <source>
        <dbReference type="EMBL" id="KAG7357319.1"/>
    </source>
</evidence>
<keyword evidence="4" id="KW-1185">Reference proteome</keyword>
<dbReference type="AlphaFoldDB" id="A0A9K3L7J3"/>
<feature type="transmembrane region" description="Helical" evidence="2">
    <location>
        <begin position="234"/>
        <end position="256"/>
    </location>
</feature>
<dbReference type="OrthoDB" id="40596at2759"/>
<evidence type="ECO:0000313" key="4">
    <source>
        <dbReference type="Proteomes" id="UP000693970"/>
    </source>
</evidence>
<dbReference type="Proteomes" id="UP000693970">
    <property type="component" value="Unassembled WGS sequence"/>
</dbReference>
<feature type="transmembrane region" description="Helical" evidence="2">
    <location>
        <begin position="19"/>
        <end position="38"/>
    </location>
</feature>
<accession>A0A9K3L7J3</accession>
<organism evidence="3 4">
    <name type="scientific">Nitzschia inconspicua</name>
    <dbReference type="NCBI Taxonomy" id="303405"/>
    <lineage>
        <taxon>Eukaryota</taxon>
        <taxon>Sar</taxon>
        <taxon>Stramenopiles</taxon>
        <taxon>Ochrophyta</taxon>
        <taxon>Bacillariophyta</taxon>
        <taxon>Bacillariophyceae</taxon>
        <taxon>Bacillariophycidae</taxon>
        <taxon>Bacillariales</taxon>
        <taxon>Bacillariaceae</taxon>
        <taxon>Nitzschia</taxon>
    </lineage>
</organism>
<feature type="transmembrane region" description="Helical" evidence="2">
    <location>
        <begin position="58"/>
        <end position="83"/>
    </location>
</feature>
<comment type="caution">
    <text evidence="3">The sequence shown here is derived from an EMBL/GenBank/DDBJ whole genome shotgun (WGS) entry which is preliminary data.</text>
</comment>
<reference evidence="3" key="2">
    <citation type="submission" date="2021-04" db="EMBL/GenBank/DDBJ databases">
        <authorList>
            <person name="Podell S."/>
        </authorList>
    </citation>
    <scope>NUCLEOTIDE SEQUENCE</scope>
    <source>
        <strain evidence="3">Hildebrandi</strain>
    </source>
</reference>
<gene>
    <name evidence="3" type="ORF">IV203_002007</name>
</gene>
<feature type="transmembrane region" description="Helical" evidence="2">
    <location>
        <begin position="190"/>
        <end position="211"/>
    </location>
</feature>